<dbReference type="EMBL" id="AP018005">
    <property type="protein sequence ID" value="BBB15601.1"/>
    <property type="molecule type" value="Genomic_DNA"/>
</dbReference>
<sequence length="369" mass="41757">MTTPTARMPYYLAPANANPIFNNIHFSLKALQASEFDVSSYFNENFKNSILDELGELPAANRSEVNSFLAQNINDDTDYKAFLKSIDELKTLNDKALLSNPNAAASLIDNAEEKFQAFLKQQKLKFDQAFTGIPAEKREKLWSNYEKKLSSFIYQPVADFAKQVDPDHLLTQAMRYYVHKVMNNKDANYADLQTGLDQTEFTPRPQFIDSDNRIITTEYDKDGNITSLRVHPYNGNVGDALAIFLASLKEGQKIPPIKIVCPLSNADILKAEMNIGPSLLIILLAHTIVKHIQQGMQRKQILNAAVEKGIPLKHISLEDNRGKPIPIFKENNWLEDLVGVQSSQYKLTESQKKFQETFLDNLPTMTPSR</sequence>
<protein>
    <submittedName>
        <fullName evidence="1">Uncharacterized protein</fullName>
    </submittedName>
</protein>
<evidence type="ECO:0000313" key="1">
    <source>
        <dbReference type="EMBL" id="BBB15601.1"/>
    </source>
</evidence>
<reference evidence="1 2" key="1">
    <citation type="submission" date="2017-03" db="EMBL/GenBank/DDBJ databases">
        <title>The genome sequence of Candidatus Rickettsiella viridis.</title>
        <authorList>
            <person name="Nikoh N."/>
            <person name="Tsuchida T."/>
            <person name="Yamaguchi K."/>
            <person name="Maeda T."/>
            <person name="Shigenobu S."/>
            <person name="Fukatsu T."/>
        </authorList>
    </citation>
    <scope>NUCLEOTIDE SEQUENCE [LARGE SCALE GENOMIC DNA]</scope>
    <source>
        <strain evidence="1 2">Ap-RA04</strain>
    </source>
</reference>
<evidence type="ECO:0000313" key="2">
    <source>
        <dbReference type="Proteomes" id="UP000282483"/>
    </source>
</evidence>
<dbReference type="Proteomes" id="UP000282483">
    <property type="component" value="Chromosome"/>
</dbReference>
<organism evidence="1 2">
    <name type="scientific">Candidatus Rickettsiella viridis</name>
    <dbReference type="NCBI Taxonomy" id="676208"/>
    <lineage>
        <taxon>Bacteria</taxon>
        <taxon>Pseudomonadati</taxon>
        <taxon>Pseudomonadota</taxon>
        <taxon>Gammaproteobacteria</taxon>
        <taxon>Legionellales</taxon>
        <taxon>Coxiellaceae</taxon>
        <taxon>Rickettsiella</taxon>
    </lineage>
</organism>
<dbReference type="AlphaFoldDB" id="A0A2Z5UWY3"/>
<dbReference type="KEGG" id="rvi:RVIR1_11370"/>
<dbReference type="RefSeq" id="WP_126323112.1">
    <property type="nucleotide sequence ID" value="NZ_AP018005.1"/>
</dbReference>
<name>A0A2Z5UWY3_9COXI</name>
<proteinExistence type="predicted"/>
<gene>
    <name evidence="1" type="ORF">RVIR1_11370</name>
</gene>
<keyword evidence="2" id="KW-1185">Reference proteome</keyword>
<accession>A0A2Z5UWY3</accession>